<sequence length="48" mass="5427">MLKNLKQWRAYFYIFPVLLLLSACNDSSDDHSAAQPDGSKKPVMRCAP</sequence>
<dbReference type="AlphaFoldDB" id="A0A9X3E000"/>
<accession>A0A9X3E000</accession>
<reference evidence="2" key="1">
    <citation type="submission" date="2022-11" db="EMBL/GenBank/DDBJ databases">
        <title>Biodiversity and phylogenetic relationships of bacteria.</title>
        <authorList>
            <person name="Machado R.A.R."/>
            <person name="Bhat A."/>
            <person name="Loulou A."/>
            <person name="Kallel S."/>
        </authorList>
    </citation>
    <scope>NUCLEOTIDE SEQUENCE</scope>
    <source>
        <strain evidence="2">A-IN1</strain>
    </source>
</reference>
<name>A0A9X3E000_9GAMM</name>
<feature type="region of interest" description="Disordered" evidence="1">
    <location>
        <begin position="26"/>
        <end position="48"/>
    </location>
</feature>
<proteinExistence type="predicted"/>
<dbReference type="PROSITE" id="PS51257">
    <property type="entry name" value="PROKAR_LIPOPROTEIN"/>
    <property type="match status" value="1"/>
</dbReference>
<comment type="caution">
    <text evidence="2">The sequence shown here is derived from an EMBL/GenBank/DDBJ whole genome shotgun (WGS) entry which is preliminary data.</text>
</comment>
<evidence type="ECO:0008006" key="4">
    <source>
        <dbReference type="Google" id="ProtNLM"/>
    </source>
</evidence>
<evidence type="ECO:0000313" key="2">
    <source>
        <dbReference type="EMBL" id="MCX5467999.1"/>
    </source>
</evidence>
<dbReference type="RefSeq" id="WP_266130233.1">
    <property type="nucleotide sequence ID" value="NZ_JAPKMY010000004.1"/>
</dbReference>
<evidence type="ECO:0000256" key="1">
    <source>
        <dbReference type="SAM" id="MobiDB-lite"/>
    </source>
</evidence>
<gene>
    <name evidence="2" type="ORF">OSH00_09600</name>
</gene>
<dbReference type="Proteomes" id="UP001146019">
    <property type="component" value="Unassembled WGS sequence"/>
</dbReference>
<protein>
    <recommendedName>
        <fullName evidence="4">Lipoprotein</fullName>
    </recommendedName>
</protein>
<organism evidence="2 3">
    <name type="scientific">Acinetobacter nematophilus</name>
    <dbReference type="NCBI Taxonomy" id="2994642"/>
    <lineage>
        <taxon>Bacteria</taxon>
        <taxon>Pseudomonadati</taxon>
        <taxon>Pseudomonadota</taxon>
        <taxon>Gammaproteobacteria</taxon>
        <taxon>Moraxellales</taxon>
        <taxon>Moraxellaceae</taxon>
        <taxon>Acinetobacter</taxon>
    </lineage>
</organism>
<keyword evidence="3" id="KW-1185">Reference proteome</keyword>
<evidence type="ECO:0000313" key="3">
    <source>
        <dbReference type="Proteomes" id="UP001146019"/>
    </source>
</evidence>
<dbReference type="EMBL" id="JAPKMY010000004">
    <property type="protein sequence ID" value="MCX5467999.1"/>
    <property type="molecule type" value="Genomic_DNA"/>
</dbReference>